<reference evidence="4 5" key="1">
    <citation type="submission" date="2021-04" db="EMBL/GenBank/DDBJ databases">
        <title>Determining the burden of carbapenem-resistant Enterobacterales from a tertiary public heath setting in Bangladesh: a clinical, epidemiological, and molecular study.</title>
        <authorList>
            <person name="Farzana R."/>
            <person name="Walsh T.R."/>
        </authorList>
    </citation>
    <scope>NUCLEOTIDE SEQUENCE [LARGE SCALE GENOMIC DNA]</scope>
    <source>
        <strain evidence="5">dmpro_s316</strain>
        <strain evidence="4">Dmpro_s316</strain>
    </source>
</reference>
<reference evidence="3" key="2">
    <citation type="submission" date="2024-02" db="EMBL/GenBank/DDBJ databases">
        <authorList>
            <consortium name="Clinical and Environmental Microbiology Branch: Whole genome sequencing antimicrobial resistance pathogens in the healthcare setting"/>
        </authorList>
    </citation>
    <scope>NUCLEOTIDE SEQUENCE</scope>
    <source>
        <strain evidence="3">2020GO-00142</strain>
    </source>
</reference>
<proteinExistence type="predicted"/>
<feature type="chain" id="PRO_5043281416" description="Tox-REase-5 domain-containing protein" evidence="1">
    <location>
        <begin position="21"/>
        <end position="254"/>
    </location>
</feature>
<organism evidence="3">
    <name type="scientific">Providencia stuartii</name>
    <dbReference type="NCBI Taxonomy" id="588"/>
    <lineage>
        <taxon>Bacteria</taxon>
        <taxon>Pseudomonadati</taxon>
        <taxon>Pseudomonadota</taxon>
        <taxon>Gammaproteobacteria</taxon>
        <taxon>Enterobacterales</taxon>
        <taxon>Morganellaceae</taxon>
        <taxon>Providencia</taxon>
    </lineage>
</organism>
<evidence type="ECO:0000313" key="4">
    <source>
        <dbReference type="EMBL" id="MER5076778.1"/>
    </source>
</evidence>
<name>A0AAI9MW94_PROST</name>
<dbReference type="RefSeq" id="WP_154623954.1">
    <property type="nucleotide sequence ID" value="NZ_CP095443.1"/>
</dbReference>
<evidence type="ECO:0000313" key="3">
    <source>
        <dbReference type="EMBL" id="EMP9432316.1"/>
    </source>
</evidence>
<comment type="caution">
    <text evidence="3">The sequence shown here is derived from an EMBL/GenBank/DDBJ whole genome shotgun (WGS) entry which is preliminary data.</text>
</comment>
<feature type="signal peptide" evidence="1">
    <location>
        <begin position="1"/>
        <end position="20"/>
    </location>
</feature>
<evidence type="ECO:0000313" key="5">
    <source>
        <dbReference type="Proteomes" id="UP001495779"/>
    </source>
</evidence>
<dbReference type="EMBL" id="JAGSRH010000009">
    <property type="protein sequence ID" value="MER5076778.1"/>
    <property type="molecule type" value="Genomic_DNA"/>
</dbReference>
<accession>A0AAI9MW94</accession>
<dbReference type="InterPro" id="IPR028904">
    <property type="entry name" value="Tox-REase-5_dom"/>
</dbReference>
<keyword evidence="1" id="KW-0732">Signal</keyword>
<evidence type="ECO:0000256" key="1">
    <source>
        <dbReference type="SAM" id="SignalP"/>
    </source>
</evidence>
<dbReference type="EMBL" id="AAZDVE040000007">
    <property type="protein sequence ID" value="EMP9432316.1"/>
    <property type="molecule type" value="Genomic_DNA"/>
</dbReference>
<dbReference type="Pfam" id="PF15648">
    <property type="entry name" value="Tox-REase-5"/>
    <property type="match status" value="1"/>
</dbReference>
<dbReference type="Proteomes" id="UP001495779">
    <property type="component" value="Unassembled WGS sequence"/>
</dbReference>
<protein>
    <recommendedName>
        <fullName evidence="2">Tox-REase-5 domain-containing protein</fullName>
    </recommendedName>
</protein>
<gene>
    <name evidence="3" type="ORF">JRA39_001335</name>
    <name evidence="4" type="ORF">KDV35_07885</name>
</gene>
<dbReference type="AlphaFoldDB" id="A0AAI9MW94"/>
<evidence type="ECO:0000259" key="2">
    <source>
        <dbReference type="Pfam" id="PF15648"/>
    </source>
</evidence>
<sequence length="254" mass="28055">MPFPLVILAAAGLATLGGLAAVTQEASKIGFPSSSGSGDDEWGDNTSYGDKIREYESIAIGGIDDEDVNGRRNRGQGSATGAVAGSSIGVAAIEASKGCKDCPAIPYIIPHESNITNTRSPSAYEYQARICNTQIRTVDTPAGQIKYIDEWECTIPVPTRTKNNVIFDGWVPSECNFIETKDNYDFFFNSKGKPNKFMGEDKKILKQATDQNWLCSNQFKSRSFIDWHFSHKKMFEFCEVLLEPLSQVRTHYTP</sequence>
<feature type="domain" description="Tox-REase-5" evidence="2">
    <location>
        <begin position="124"/>
        <end position="231"/>
    </location>
</feature>